<reference evidence="2 3" key="2">
    <citation type="journal article" date="2011" name="Stand. Genomic Sci.">
        <title>Complete genome sequence of Tsukamurella paurometabola type strain (no. 33).</title>
        <authorList>
            <person name="Munk A.C."/>
            <person name="Lapidus A."/>
            <person name="Lucas S."/>
            <person name="Nolan M."/>
            <person name="Tice H."/>
            <person name="Cheng J.F."/>
            <person name="Del Rio T.G."/>
            <person name="Goodwin L."/>
            <person name="Pitluck S."/>
            <person name="Liolios K."/>
            <person name="Huntemann M."/>
            <person name="Ivanova N."/>
            <person name="Mavromatis K."/>
            <person name="Mikhailova N."/>
            <person name="Pati A."/>
            <person name="Chen A."/>
            <person name="Palaniappan K."/>
            <person name="Tapia R."/>
            <person name="Han C."/>
            <person name="Land M."/>
            <person name="Hauser L."/>
            <person name="Chang Y.J."/>
            <person name="Jeffries C.D."/>
            <person name="Brettin T."/>
            <person name="Yasawong M."/>
            <person name="Brambilla E.M."/>
            <person name="Rohde M."/>
            <person name="Sikorski J."/>
            <person name="Goker M."/>
            <person name="Detter J.C."/>
            <person name="Woyke T."/>
            <person name="Bristow J."/>
            <person name="Eisen J.A."/>
            <person name="Markowitz V."/>
            <person name="Hugenholtz P."/>
            <person name="Kyrpides N.C."/>
            <person name="Klenk H.P."/>
        </authorList>
    </citation>
    <scope>NUCLEOTIDE SEQUENCE [LARGE SCALE GENOMIC DNA]</scope>
    <source>
        <strain evidence="3">ATCC 8368 / DSM 20162 / CCUG 35730 / CIP 100753 / JCM 10117 / KCTC 9821 / NBRC 16120 / NCIMB 702349 / NCTC 13040</strain>
    </source>
</reference>
<dbReference type="EMBL" id="CP001966">
    <property type="protein sequence ID" value="ADG78967.1"/>
    <property type="molecule type" value="Genomic_DNA"/>
</dbReference>
<protein>
    <recommendedName>
        <fullName evidence="4">DUF4333 domain-containing protein</fullName>
    </recommendedName>
</protein>
<dbReference type="Proteomes" id="UP000001213">
    <property type="component" value="Chromosome"/>
</dbReference>
<keyword evidence="3" id="KW-1185">Reference proteome</keyword>
<evidence type="ECO:0000256" key="1">
    <source>
        <dbReference type="SAM" id="SignalP"/>
    </source>
</evidence>
<accession>D5UQX8</accession>
<sequence>MRRALLVIGAAAAVVVAATPADAEPAIDADRYRTDGGDYSFQYRYEGANRNCTISPDPTTIRCAIAPPAGTRITVGRRVVRPNVIEVSDKGWRYLEDRTPQERFRGLPDGARLSVLGASCTALRGGGLECTLDRNGFKQASGVFSPQGKRAR</sequence>
<name>D5UQX8_TSUPD</name>
<dbReference type="HOGENOM" id="CLU_1721559_0_0_11"/>
<organism evidence="2 3">
    <name type="scientific">Tsukamurella paurometabola (strain ATCC 8368 / DSM 20162 / CCUG 35730 / CIP 100753 / JCM 10117 / KCTC 9821 / NBRC 16120 / NCIMB 702349 / NCTC 13040)</name>
    <name type="common">Corynebacterium paurometabolum</name>
    <dbReference type="NCBI Taxonomy" id="521096"/>
    <lineage>
        <taxon>Bacteria</taxon>
        <taxon>Bacillati</taxon>
        <taxon>Actinomycetota</taxon>
        <taxon>Actinomycetes</taxon>
        <taxon>Mycobacteriales</taxon>
        <taxon>Tsukamurellaceae</taxon>
        <taxon>Tsukamurella</taxon>
    </lineage>
</organism>
<evidence type="ECO:0008006" key="4">
    <source>
        <dbReference type="Google" id="ProtNLM"/>
    </source>
</evidence>
<evidence type="ECO:0000313" key="2">
    <source>
        <dbReference type="EMBL" id="ADG78967.1"/>
    </source>
</evidence>
<evidence type="ECO:0000313" key="3">
    <source>
        <dbReference type="Proteomes" id="UP000001213"/>
    </source>
</evidence>
<dbReference type="RefSeq" id="WP_013126989.1">
    <property type="nucleotide sequence ID" value="NC_014158.1"/>
</dbReference>
<keyword evidence="1" id="KW-0732">Signal</keyword>
<dbReference type="AlphaFoldDB" id="D5UQX8"/>
<proteinExistence type="predicted"/>
<feature type="chain" id="PRO_5003077990" description="DUF4333 domain-containing protein" evidence="1">
    <location>
        <begin position="24"/>
        <end position="152"/>
    </location>
</feature>
<feature type="signal peptide" evidence="1">
    <location>
        <begin position="1"/>
        <end position="23"/>
    </location>
</feature>
<dbReference type="KEGG" id="tpr:Tpau_2361"/>
<reference evidence="3" key="1">
    <citation type="submission" date="2010-03" db="EMBL/GenBank/DDBJ databases">
        <title>The complete chromosome of Tsukamurella paurometabola DSM 20162.</title>
        <authorList>
            <consortium name="US DOE Joint Genome Institute (JGI-PGF)"/>
            <person name="Lucas S."/>
            <person name="Copeland A."/>
            <person name="Lapidus A."/>
            <person name="Glavina del Rio T."/>
            <person name="Dalin E."/>
            <person name="Tice H."/>
            <person name="Bruce D."/>
            <person name="Goodwin L."/>
            <person name="Pitluck S."/>
            <person name="Kyrpides N."/>
            <person name="Mavromatis K."/>
            <person name="Ivanova N."/>
            <person name="Mikhailova N."/>
            <person name="Munk A.C."/>
            <person name="Brettin T."/>
            <person name="Detter J.C."/>
            <person name="Tapia R."/>
            <person name="Han C."/>
            <person name="Larimer F."/>
            <person name="Land M."/>
            <person name="Hauser L."/>
            <person name="Markowitz V."/>
            <person name="Cheng J.-F."/>
            <person name="Hugenholtz P."/>
            <person name="Woyke T."/>
            <person name="Wu D."/>
            <person name="Jando M."/>
            <person name="Brambilla E."/>
            <person name="Klenk H.-P."/>
            <person name="Eisen J.A."/>
        </authorList>
    </citation>
    <scope>NUCLEOTIDE SEQUENCE [LARGE SCALE GENOMIC DNA]</scope>
    <source>
        <strain evidence="3">ATCC 8368 / DSM 20162 / CCUG 35730 / CIP 100753 / JCM 10117 / KCTC 9821 / NBRC 16120 / NCIMB 702349 / NCTC 13040</strain>
    </source>
</reference>
<gene>
    <name evidence="2" type="ordered locus">Tpau_2361</name>
</gene>